<evidence type="ECO:0000313" key="10">
    <source>
        <dbReference type="Proteomes" id="UP001345827"/>
    </source>
</evidence>
<comment type="subcellular location">
    <subcellularLocation>
        <location evidence="1">Nucleus</location>
    </subcellularLocation>
</comment>
<keyword evidence="3" id="KW-0805">Transcription regulation</keyword>
<keyword evidence="4" id="KW-0238">DNA-binding</keyword>
<protein>
    <submittedName>
        <fullName evidence="9">Gypsy retrotransposon integrase-like protein 1</fullName>
    </submittedName>
</protein>
<sequence length="514" mass="57090">MSTARLANAHTYLGLAVAAAMRMGLHTRTCSTPENLSELEKDVRRRVFWTIVKLDIYSGTVLGLPGMINLDYVDQIKPSGHIKDYADETQGECTSLRTRRTFAASAQYLNALRIMSKVTQKLYPKTDEEAHRAGEAKKIYVSNANILEIEEDFRVWRDGLPDALGSDDEDDSLSSVVYELEMVHNFGHMILYRPFLHYLARTTVNQPPDQRLLRCAMSCVRISRNTISRSAEMLRGGFLAPAAWQSVYTIFLSLVSLIFFLATQHGNPECEAIQKESEEGIRILAKTACQDIGSRRCLDVVRVLTRRLSHIIDLDVDNVCKTVLPLCKYLGPAGDRGAPMEGQTQVSPPVQAEKPNPSTARDRAGKRGTLPSHPQRGGHPPQSYRPQSTPLPPHPVNVPVYQHMHYAAPTPMWESSTGTPNPGHNQYLPSQSFAYGMTPPVPSLKSEGSERYGSAQMEVPYAQGFAWPFALSGENLGTRHGSGTCSYPPPMNHPLTEQDIAAFMRINPGEEPFL</sequence>
<evidence type="ECO:0000256" key="1">
    <source>
        <dbReference type="ARBA" id="ARBA00004123"/>
    </source>
</evidence>
<evidence type="ECO:0000256" key="6">
    <source>
        <dbReference type="ARBA" id="ARBA00023242"/>
    </source>
</evidence>
<dbReference type="PANTHER" id="PTHR47540:SF1">
    <property type="entry name" value="ACTIVATOR OF STRESS GENES 1-RELATED"/>
    <property type="match status" value="1"/>
</dbReference>
<dbReference type="GO" id="GO:0045944">
    <property type="term" value="P:positive regulation of transcription by RNA polymerase II"/>
    <property type="evidence" value="ECO:0007669"/>
    <property type="project" value="TreeGrafter"/>
</dbReference>
<feature type="domain" description="Xylanolytic transcriptional activator regulatory" evidence="8">
    <location>
        <begin position="9"/>
        <end position="84"/>
    </location>
</feature>
<name>A0AAV9Q3B3_9PEZI</name>
<keyword evidence="6" id="KW-0539">Nucleus</keyword>
<evidence type="ECO:0000259" key="8">
    <source>
        <dbReference type="SMART" id="SM00906"/>
    </source>
</evidence>
<dbReference type="Pfam" id="PF04082">
    <property type="entry name" value="Fungal_trans"/>
    <property type="match status" value="1"/>
</dbReference>
<gene>
    <name evidence="9" type="primary">GIN1_6</name>
    <name evidence="9" type="ORF">LTR25_007718</name>
</gene>
<dbReference type="GO" id="GO:0008270">
    <property type="term" value="F:zinc ion binding"/>
    <property type="evidence" value="ECO:0007669"/>
    <property type="project" value="InterPro"/>
</dbReference>
<dbReference type="GO" id="GO:0043565">
    <property type="term" value="F:sequence-specific DNA binding"/>
    <property type="evidence" value="ECO:0007669"/>
    <property type="project" value="TreeGrafter"/>
</dbReference>
<evidence type="ECO:0000256" key="5">
    <source>
        <dbReference type="ARBA" id="ARBA00023163"/>
    </source>
</evidence>
<evidence type="ECO:0000313" key="9">
    <source>
        <dbReference type="EMBL" id="KAK5533013.1"/>
    </source>
</evidence>
<dbReference type="PANTHER" id="PTHR47540">
    <property type="entry name" value="THIAMINE REPRESSIBLE GENES REGULATORY PROTEIN THI5"/>
    <property type="match status" value="1"/>
</dbReference>
<keyword evidence="2" id="KW-0862">Zinc</keyword>
<dbReference type="SMART" id="SM00906">
    <property type="entry name" value="Fungal_trans"/>
    <property type="match status" value="1"/>
</dbReference>
<reference evidence="9 10" key="1">
    <citation type="submission" date="2023-06" db="EMBL/GenBank/DDBJ databases">
        <title>Black Yeasts Isolated from many extreme environments.</title>
        <authorList>
            <person name="Coleine C."/>
            <person name="Stajich J.E."/>
            <person name="Selbmann L."/>
        </authorList>
    </citation>
    <scope>NUCLEOTIDE SEQUENCE [LARGE SCALE GENOMIC DNA]</scope>
    <source>
        <strain evidence="9 10">CCFEE 5887</strain>
    </source>
</reference>
<organism evidence="9 10">
    <name type="scientific">Vermiconidia calcicola</name>
    <dbReference type="NCBI Taxonomy" id="1690605"/>
    <lineage>
        <taxon>Eukaryota</taxon>
        <taxon>Fungi</taxon>
        <taxon>Dikarya</taxon>
        <taxon>Ascomycota</taxon>
        <taxon>Pezizomycotina</taxon>
        <taxon>Dothideomycetes</taxon>
        <taxon>Dothideomycetidae</taxon>
        <taxon>Mycosphaerellales</taxon>
        <taxon>Extremaceae</taxon>
        <taxon>Vermiconidia</taxon>
    </lineage>
</organism>
<dbReference type="InterPro" id="IPR051711">
    <property type="entry name" value="Stress_Response_Reg"/>
</dbReference>
<evidence type="ECO:0000256" key="4">
    <source>
        <dbReference type="ARBA" id="ARBA00023125"/>
    </source>
</evidence>
<proteinExistence type="predicted"/>
<dbReference type="GO" id="GO:0006351">
    <property type="term" value="P:DNA-templated transcription"/>
    <property type="evidence" value="ECO:0007669"/>
    <property type="project" value="InterPro"/>
</dbReference>
<evidence type="ECO:0000256" key="2">
    <source>
        <dbReference type="ARBA" id="ARBA00022833"/>
    </source>
</evidence>
<keyword evidence="10" id="KW-1185">Reference proteome</keyword>
<dbReference type="CDD" id="cd12148">
    <property type="entry name" value="fungal_TF_MHR"/>
    <property type="match status" value="1"/>
</dbReference>
<dbReference type="InterPro" id="IPR007219">
    <property type="entry name" value="XnlR_reg_dom"/>
</dbReference>
<comment type="caution">
    <text evidence="9">The sequence shown here is derived from an EMBL/GenBank/DDBJ whole genome shotgun (WGS) entry which is preliminary data.</text>
</comment>
<dbReference type="EMBL" id="JAXLQG010000014">
    <property type="protein sequence ID" value="KAK5533013.1"/>
    <property type="molecule type" value="Genomic_DNA"/>
</dbReference>
<dbReference type="GO" id="GO:0005634">
    <property type="term" value="C:nucleus"/>
    <property type="evidence" value="ECO:0007669"/>
    <property type="project" value="UniProtKB-SubCell"/>
</dbReference>
<evidence type="ECO:0000256" key="3">
    <source>
        <dbReference type="ARBA" id="ARBA00023015"/>
    </source>
</evidence>
<keyword evidence="5" id="KW-0804">Transcription</keyword>
<accession>A0AAV9Q3B3</accession>
<feature type="region of interest" description="Disordered" evidence="7">
    <location>
        <begin position="338"/>
        <end position="398"/>
    </location>
</feature>
<dbReference type="AlphaFoldDB" id="A0AAV9Q3B3"/>
<evidence type="ECO:0000256" key="7">
    <source>
        <dbReference type="SAM" id="MobiDB-lite"/>
    </source>
</evidence>
<dbReference type="Proteomes" id="UP001345827">
    <property type="component" value="Unassembled WGS sequence"/>
</dbReference>